<name>A0ABT2HS63_9MICC</name>
<reference evidence="1 2" key="1">
    <citation type="submission" date="2022-04" db="EMBL/GenBank/DDBJ databases">
        <title>Human microbiome associated bacterial genomes.</title>
        <authorList>
            <person name="Sandstrom S."/>
            <person name="Salamzade R."/>
            <person name="Kalan L.R."/>
        </authorList>
    </citation>
    <scope>NUCLEOTIDE SEQUENCE [LARGE SCALE GENOMIC DNA]</scope>
    <source>
        <strain evidence="2">p3-SID767</strain>
    </source>
</reference>
<evidence type="ECO:0000313" key="1">
    <source>
        <dbReference type="EMBL" id="MCT1607539.1"/>
    </source>
</evidence>
<sequence>MSSQHGTYFVTDGSRAEFTDALETWVPIAHEVLINVAGKFNRTTTYLELTEVVQERSGIRTKMLIGNWSGKLLERVAQRAADAGEPPLTSLCVHQNGTIGDGYSRAPKSVPNDPSTHVEDLAAQHRLLCYQRYADNLPADGGVPTLTPQVAKARSQIKKAPTTQRDVCQIHFMEKAATGLCDQCEI</sequence>
<evidence type="ECO:0000313" key="2">
    <source>
        <dbReference type="Proteomes" id="UP001205046"/>
    </source>
</evidence>
<proteinExistence type="predicted"/>
<keyword evidence="2" id="KW-1185">Reference proteome</keyword>
<dbReference type="RefSeq" id="WP_260073440.1">
    <property type="nucleotide sequence ID" value="NZ_JALXMO010000028.1"/>
</dbReference>
<accession>A0ABT2HS63</accession>
<organism evidence="1 2">
    <name type="scientific">Nesterenkonia massiliensis</name>
    <dbReference type="NCBI Taxonomy" id="1232429"/>
    <lineage>
        <taxon>Bacteria</taxon>
        <taxon>Bacillati</taxon>
        <taxon>Actinomycetota</taxon>
        <taxon>Actinomycetes</taxon>
        <taxon>Micrococcales</taxon>
        <taxon>Micrococcaceae</taxon>
        <taxon>Nesterenkonia</taxon>
    </lineage>
</organism>
<dbReference type="Proteomes" id="UP001205046">
    <property type="component" value="Unassembled WGS sequence"/>
</dbReference>
<dbReference type="EMBL" id="JALXMO010000028">
    <property type="protein sequence ID" value="MCT1607539.1"/>
    <property type="molecule type" value="Genomic_DNA"/>
</dbReference>
<gene>
    <name evidence="1" type="ORF">M3B43_09415</name>
</gene>
<comment type="caution">
    <text evidence="1">The sequence shown here is derived from an EMBL/GenBank/DDBJ whole genome shotgun (WGS) entry which is preliminary data.</text>
</comment>
<protein>
    <submittedName>
        <fullName evidence="1">Uncharacterized protein</fullName>
    </submittedName>
</protein>